<gene>
    <name evidence="3" type="primary">LOC127775732</name>
</gene>
<dbReference type="Gramene" id="ORGLA06G0114500.1">
    <property type="protein sequence ID" value="ORGLA06G0114500.1"/>
    <property type="gene ID" value="ORGLA06G0114500"/>
</dbReference>
<sequence>MATNSKQSVHMNPGQGETSYAQNSALQKTAQDRMKTLIEEAVTGLCTGSCPHPKNMVIADLGCSSGPNALTLVSAAADAIHRYCTQHEQLPPEMCVLLNDLPGNDFNTVAKSLDTLKHSGEEALAQPAVVITGMVPGSFYERLFARGSLHLVCSANSLHWLSEAPEDLKKSGIPMHDSDEQLRSSRHQIVADSYARQFRKDFMRFLSLRAQEIVPGGRMVVSLFVRRSDKPDTECTQPWTPVVTALSDMALRGVISKEKLDSFYIPLYCPMDSKVNKIIEEEGSFEINKMLMHDPYGGTGGKALLDLKMVALRVRAVFEPIIVQHFALSDEIMDDFVRAVERHLISSGALEARLSGQHSFAFLCLSLTRAM</sequence>
<reference evidence="3" key="1">
    <citation type="submission" date="2015-06" db="UniProtKB">
        <authorList>
            <consortium name="EnsemblPlants"/>
        </authorList>
    </citation>
    <scope>IDENTIFICATION</scope>
</reference>
<proteinExistence type="predicted"/>
<protein>
    <recommendedName>
        <fullName evidence="5">Jasmonate O-methyltransferase</fullName>
    </recommendedName>
</protein>
<evidence type="ECO:0000313" key="3">
    <source>
        <dbReference type="EnsemblPlants" id="ORGLA06G0114800.1"/>
    </source>
</evidence>
<dbReference type="Gene3D" id="1.10.1200.270">
    <property type="entry name" value="Methyltransferase, alpha-helical capping domain"/>
    <property type="match status" value="1"/>
</dbReference>
<dbReference type="InterPro" id="IPR005299">
    <property type="entry name" value="MeTrfase_7"/>
</dbReference>
<reference evidence="3 4" key="2">
    <citation type="submission" date="2018-04" db="EMBL/GenBank/DDBJ databases">
        <title>OglaRS2 (Oryza glaberrima Reference Sequence Version 2).</title>
        <authorList>
            <person name="Zhang J."/>
            <person name="Kudrna D."/>
            <person name="Lee S."/>
            <person name="Talag J."/>
            <person name="Rajasekar S."/>
            <person name="Wing R.A."/>
        </authorList>
    </citation>
    <scope>NUCLEOTIDE SEQUENCE [LARGE SCALE GENOMIC DNA]</scope>
    <source>
        <strain evidence="3 4">cv. IRGC 96717</strain>
    </source>
</reference>
<dbReference type="SUPFAM" id="SSF53335">
    <property type="entry name" value="S-adenosyl-L-methionine-dependent methyltransferases"/>
    <property type="match status" value="1"/>
</dbReference>
<dbReference type="HOGENOM" id="CLU_019628_2_0_1"/>
<dbReference type="eggNOG" id="ENOG502QQVK">
    <property type="taxonomic scope" value="Eukaryota"/>
</dbReference>
<dbReference type="Proteomes" id="UP000007306">
    <property type="component" value="Chromosome 6"/>
</dbReference>
<dbReference type="Pfam" id="PF03492">
    <property type="entry name" value="Methyltransf_7"/>
    <property type="match status" value="1"/>
</dbReference>
<dbReference type="RefSeq" id="XP_052157979.1">
    <property type="nucleotide sequence ID" value="XM_052302019.1"/>
</dbReference>
<dbReference type="Gene3D" id="3.40.50.150">
    <property type="entry name" value="Vaccinia Virus protein VP39"/>
    <property type="match status" value="1"/>
</dbReference>
<evidence type="ECO:0000313" key="4">
    <source>
        <dbReference type="Proteomes" id="UP000007306"/>
    </source>
</evidence>
<evidence type="ECO:0008006" key="5">
    <source>
        <dbReference type="Google" id="ProtNLM"/>
    </source>
</evidence>
<dbReference type="GeneID" id="127775732"/>
<dbReference type="InterPro" id="IPR029063">
    <property type="entry name" value="SAM-dependent_MTases_sf"/>
</dbReference>
<keyword evidence="1" id="KW-0479">Metal-binding</keyword>
<dbReference type="Gramene" id="ORGLA06G0114800.1">
    <property type="protein sequence ID" value="ORGLA06G0114800.1"/>
    <property type="gene ID" value="ORGLA06G0114800"/>
</dbReference>
<dbReference type="OMA" id="CCPMDSE"/>
<accession>I1Q1Y5</accession>
<keyword evidence="2" id="KW-0460">Magnesium</keyword>
<evidence type="ECO:0000256" key="2">
    <source>
        <dbReference type="ARBA" id="ARBA00022842"/>
    </source>
</evidence>
<dbReference type="EnsemblPlants" id="ORGLA06G0114800.1">
    <property type="protein sequence ID" value="ORGLA06G0114800.1"/>
    <property type="gene ID" value="ORGLA06G0114800"/>
</dbReference>
<dbReference type="EnsemblPlants" id="ORGLA06G0114500.1">
    <property type="protein sequence ID" value="ORGLA06G0114500.1"/>
    <property type="gene ID" value="ORGLA06G0114500"/>
</dbReference>
<evidence type="ECO:0000256" key="1">
    <source>
        <dbReference type="ARBA" id="ARBA00022723"/>
    </source>
</evidence>
<organism evidence="3 4">
    <name type="scientific">Oryza glaberrima</name>
    <name type="common">African rice</name>
    <dbReference type="NCBI Taxonomy" id="4538"/>
    <lineage>
        <taxon>Eukaryota</taxon>
        <taxon>Viridiplantae</taxon>
        <taxon>Streptophyta</taxon>
        <taxon>Embryophyta</taxon>
        <taxon>Tracheophyta</taxon>
        <taxon>Spermatophyta</taxon>
        <taxon>Magnoliopsida</taxon>
        <taxon>Liliopsida</taxon>
        <taxon>Poales</taxon>
        <taxon>Poaceae</taxon>
        <taxon>BOP clade</taxon>
        <taxon>Oryzoideae</taxon>
        <taxon>Oryzeae</taxon>
        <taxon>Oryzinae</taxon>
        <taxon>Oryza</taxon>
    </lineage>
</organism>
<dbReference type="AlphaFoldDB" id="I1Q1Y5"/>
<dbReference type="KEGG" id="ogl:127775732"/>
<keyword evidence="4" id="KW-1185">Reference proteome</keyword>
<name>I1Q1Y5_ORYGL</name>
<dbReference type="GO" id="GO:0046872">
    <property type="term" value="F:metal ion binding"/>
    <property type="evidence" value="ECO:0007669"/>
    <property type="project" value="UniProtKB-KW"/>
</dbReference>
<dbReference type="GO" id="GO:0008168">
    <property type="term" value="F:methyltransferase activity"/>
    <property type="evidence" value="ECO:0007669"/>
    <property type="project" value="InterPro"/>
</dbReference>
<dbReference type="PANTHER" id="PTHR31009">
    <property type="entry name" value="S-ADENOSYL-L-METHIONINE:CARBOXYL METHYLTRANSFERASE FAMILY PROTEIN"/>
    <property type="match status" value="1"/>
</dbReference>
<dbReference type="InterPro" id="IPR042086">
    <property type="entry name" value="MeTrfase_capping"/>
</dbReference>